<reference evidence="1" key="1">
    <citation type="submission" date="2022-09" db="EMBL/GenBank/DDBJ databases">
        <title>Intensive care unit water sources are persistently colonized with multi-drug resistant bacteria and are the site of extensive horizontal gene transfer of antibiotic resistance genes.</title>
        <authorList>
            <person name="Diorio-Toth L."/>
        </authorList>
    </citation>
    <scope>NUCLEOTIDE SEQUENCE</scope>
    <source>
        <strain evidence="1">GD04130</strain>
    </source>
</reference>
<dbReference type="Pfam" id="PF10109">
    <property type="entry name" value="Phage_TAC_7"/>
    <property type="match status" value="1"/>
</dbReference>
<organism evidence="1 2">
    <name type="scientific">Comamonas aquatica</name>
    <dbReference type="NCBI Taxonomy" id="225991"/>
    <lineage>
        <taxon>Bacteria</taxon>
        <taxon>Pseudomonadati</taxon>
        <taxon>Pseudomonadota</taxon>
        <taxon>Betaproteobacteria</taxon>
        <taxon>Burkholderiales</taxon>
        <taxon>Comamonadaceae</taxon>
        <taxon>Comamonas</taxon>
    </lineage>
</organism>
<proteinExistence type="predicted"/>
<comment type="caution">
    <text evidence="1">The sequence shown here is derived from an EMBL/GenBank/DDBJ whole genome shotgun (WGS) entry which is preliminary data.</text>
</comment>
<dbReference type="EMBL" id="JAODZU010000006">
    <property type="protein sequence ID" value="MDH0362790.1"/>
    <property type="molecule type" value="Genomic_DNA"/>
</dbReference>
<evidence type="ECO:0000313" key="1">
    <source>
        <dbReference type="EMBL" id="MDH0362790.1"/>
    </source>
</evidence>
<dbReference type="AlphaFoldDB" id="A0AA42HYX6"/>
<name>A0AA42HYX6_9BURK</name>
<evidence type="ECO:0000313" key="2">
    <source>
        <dbReference type="Proteomes" id="UP001158297"/>
    </source>
</evidence>
<dbReference type="Proteomes" id="UP001158297">
    <property type="component" value="Unassembled WGS sequence"/>
</dbReference>
<sequence>MNEAQQIMGGFAHTLAKPIKAHGDELHELQLRRPTAAEAKKIGRMPYVVTDPKTGLYSPDLSVVDEYISVCAGIPPSSVAQLDLVDLNQLAWAVCSFFTTPESSASSS</sequence>
<accession>A0AA42HYX6</accession>
<gene>
    <name evidence="1" type="ORF">N7330_06935</name>
</gene>
<dbReference type="RefSeq" id="WP_279859898.1">
    <property type="nucleotide sequence ID" value="NZ_JAODZU010000006.1"/>
</dbReference>
<dbReference type="InterPro" id="IPR019289">
    <property type="entry name" value="Phage_tail_E/E"/>
</dbReference>
<protein>
    <submittedName>
        <fullName evidence="1">Phage tail assembly protein</fullName>
    </submittedName>
</protein>